<dbReference type="SMART" id="SM00635">
    <property type="entry name" value="BID_2"/>
    <property type="match status" value="3"/>
</dbReference>
<dbReference type="Gene3D" id="2.60.40.1080">
    <property type="match status" value="3"/>
</dbReference>
<proteinExistence type="predicted"/>
<dbReference type="GO" id="GO:0016829">
    <property type="term" value="F:lyase activity"/>
    <property type="evidence" value="ECO:0007669"/>
    <property type="project" value="InterPro"/>
</dbReference>
<dbReference type="InterPro" id="IPR008929">
    <property type="entry name" value="Chondroitin_lyas"/>
</dbReference>
<dbReference type="InterPro" id="IPR000421">
    <property type="entry name" value="FA58C"/>
</dbReference>
<gene>
    <name evidence="3" type="ORF">IDH44_08970</name>
</gene>
<keyword evidence="4" id="KW-1185">Reference proteome</keyword>
<dbReference type="InterPro" id="IPR008964">
    <property type="entry name" value="Invasin/intimin_cell_adhesion"/>
</dbReference>
<dbReference type="SUPFAM" id="SSF49373">
    <property type="entry name" value="Invasin/intimin cell-adhesion fragments"/>
    <property type="match status" value="3"/>
</dbReference>
<dbReference type="Pfam" id="PF02368">
    <property type="entry name" value="Big_2"/>
    <property type="match status" value="3"/>
</dbReference>
<dbReference type="PANTHER" id="PTHR38045:SF1">
    <property type="entry name" value="HEPARINASE II_III-LIKE PROTEIN"/>
    <property type="match status" value="1"/>
</dbReference>
<dbReference type="InterPro" id="IPR012480">
    <property type="entry name" value="Hepar_II_III_C"/>
</dbReference>
<dbReference type="InterPro" id="IPR032518">
    <property type="entry name" value="HepII_N"/>
</dbReference>
<dbReference type="PROSITE" id="PS50022">
    <property type="entry name" value="FA58C_3"/>
    <property type="match status" value="1"/>
</dbReference>
<dbReference type="PANTHER" id="PTHR38045">
    <property type="entry name" value="CHROMOSOME 1, WHOLE GENOME SHOTGUN SEQUENCE"/>
    <property type="match status" value="1"/>
</dbReference>
<dbReference type="EMBL" id="JACXIZ010000015">
    <property type="protein sequence ID" value="MBD2845320.1"/>
    <property type="molecule type" value="Genomic_DNA"/>
</dbReference>
<evidence type="ECO:0000313" key="3">
    <source>
        <dbReference type="EMBL" id="MBD2845320.1"/>
    </source>
</evidence>
<protein>
    <submittedName>
        <fullName evidence="3">Ig-like domain-containing protein</fullName>
    </submittedName>
</protein>
<feature type="domain" description="F5/8 type C" evidence="2">
    <location>
        <begin position="1402"/>
        <end position="1544"/>
    </location>
</feature>
<dbReference type="Proteomes" id="UP000621560">
    <property type="component" value="Unassembled WGS sequence"/>
</dbReference>
<dbReference type="Pfam" id="PF22637">
    <property type="entry name" value="CBM_4_9_1"/>
    <property type="match status" value="2"/>
</dbReference>
<comment type="caution">
    <text evidence="3">The sequence shown here is derived from an EMBL/GenBank/DDBJ whole genome shotgun (WGS) entry which is preliminary data.</text>
</comment>
<dbReference type="GO" id="GO:0030313">
    <property type="term" value="C:cell envelope"/>
    <property type="evidence" value="ECO:0007669"/>
    <property type="project" value="UniProtKB-SubCell"/>
</dbReference>
<dbReference type="InterPro" id="IPR008979">
    <property type="entry name" value="Galactose-bd-like_sf"/>
</dbReference>
<dbReference type="Gene3D" id="2.70.98.70">
    <property type="match status" value="1"/>
</dbReference>
<reference evidence="3" key="1">
    <citation type="submission" date="2020-09" db="EMBL/GenBank/DDBJ databases">
        <title>A novel bacterium of genus Paenibacillus, isolated from South China Sea.</title>
        <authorList>
            <person name="Huang H."/>
            <person name="Mo K."/>
            <person name="Hu Y."/>
        </authorList>
    </citation>
    <scope>NUCLEOTIDE SEQUENCE</scope>
    <source>
        <strain evidence="3">IB182496</strain>
    </source>
</reference>
<accession>A0A927BTD3</accession>
<dbReference type="Gene3D" id="2.60.120.260">
    <property type="entry name" value="Galactose-binding domain-like"/>
    <property type="match status" value="3"/>
</dbReference>
<dbReference type="Gene3D" id="2.60.40.3440">
    <property type="match status" value="1"/>
</dbReference>
<dbReference type="SUPFAM" id="SSF48230">
    <property type="entry name" value="Chondroitin AC/alginate lyase"/>
    <property type="match status" value="1"/>
</dbReference>
<dbReference type="Pfam" id="PF07940">
    <property type="entry name" value="Hepar_II_III_C"/>
    <property type="match status" value="1"/>
</dbReference>
<dbReference type="InterPro" id="IPR003343">
    <property type="entry name" value="Big_2"/>
</dbReference>
<evidence type="ECO:0000313" key="4">
    <source>
        <dbReference type="Proteomes" id="UP000621560"/>
    </source>
</evidence>
<evidence type="ECO:0000259" key="2">
    <source>
        <dbReference type="PROSITE" id="PS50022"/>
    </source>
</evidence>
<dbReference type="RefSeq" id="WP_190916823.1">
    <property type="nucleotide sequence ID" value="NZ_JACXIZ010000015.1"/>
</dbReference>
<dbReference type="SUPFAM" id="SSF49785">
    <property type="entry name" value="Galactose-binding domain-like"/>
    <property type="match status" value="3"/>
</dbReference>
<dbReference type="Pfam" id="PF17963">
    <property type="entry name" value="Big_9"/>
    <property type="match status" value="1"/>
</dbReference>
<dbReference type="InterPro" id="IPR054563">
    <property type="entry name" value="HylB-like_N"/>
</dbReference>
<comment type="subcellular location">
    <subcellularLocation>
        <location evidence="1">Cell envelope</location>
    </subcellularLocation>
</comment>
<dbReference type="Gene3D" id="1.50.10.100">
    <property type="entry name" value="Chondroitin AC/alginate lyase"/>
    <property type="match status" value="1"/>
</dbReference>
<evidence type="ECO:0000256" key="1">
    <source>
        <dbReference type="ARBA" id="ARBA00004196"/>
    </source>
</evidence>
<name>A0A927BTD3_9BACL</name>
<dbReference type="Pfam" id="PF00754">
    <property type="entry name" value="F5_F8_type_C"/>
    <property type="match status" value="1"/>
</dbReference>
<sequence length="1630" mass="177601">MKKKTAITLIFFLLWGSFPLAMNNLIETRAEGVNLVPNASFEAYTPVAGGSWSDASADGWAVSTFSGTPTYTVDTTTAHAGSAAVRIAAETTSRGAIARRIAIEGDADYAFGVWARTEQLLSSSVGARIRMQFYDADNANLNQHVMFGSLLGTEDWTHLQKYVHTPSDAESVLIELFIWNAAGTAWFDDVSLEQVDEYVPVTEVSAACPDKALTVGESVYVPAQALPEQATNRSLTWSSSEAGVASVDSGMVSGLTPGWTVISAHTEDGPQANCPMTITAYPGTNALPNGNMEQVTASSEGGWSDWRADGWSAYTYSGAVNFTVDHAERHGGAASVKLYAEEQSRAMIARSIPVRAGATYEVKAWFKTLDLASTNVGSRMRLMFYDAANQNLNQHVMFGSVKGTQDWTLVEQQIEVPAGAVSMRVAAFLWEAEGTVWFDDMEITELVPVAEVSLDRRTAVVEAAQQVQLEATVLPVYATDQALVWTTSDPSVATVTYGMVTGVAPGVARITATSPEGPQQSAMVAVGANGYELPDAHVAASVDANAESNGQLAVEDAQQHALSYILLDEPHSGWADVKSSGAWTYVPQANYTGADRIGVVMMNGDGGIGYTEVTLDVRGSNRPPTVHDQQRQTVKNQLRVEPLRTDDPDGDALSFAVSLSPGHGTVTVDGSGEWSYMPDLDYTGHDAFKIEVSDGNGGTAEASVSIYVAPTRTDLISQLKSESLGQHPRVMMQAQDLQRILQLVDTDVHMIQWYANVKTEADALLSAPVADEQANMLQTARNTVDRVQTLAMAYLVSEDAQYAERAWDELEAVADFDDWNPSHFLDTAEMTYAVAIGYDWLYDYWTAQRKSELRTAMVNKGLNPALSGYRNGEWWSRTSSNWNSVVSGGIAMGALAIGDESPELETLAGELLEYAVKSVPTMLADYAPDGGWPEGPMYWRYGTRYAVYMLESLQIALGTDYELSDMPGFADTLAFLMQVSGPVEVFNYADTIPDTYRSPLALWFADREQDGTYIDFYRAHEDEAASGGIYEMLWYRPALYANPDAREEVDGYFQRMEAVTMRSHPTSPQASFVGFKGGDNAINHGHLDIGSFVYDALGIRWASDFGVDNYDLPDYFGDRRFDYYRLRPEGHNTLVIDPDDTPGQPEQAQARMERVETKPQGALAIADLTEAYWGDALSVKRGMKLFDMRQQVMVQDEFSLRKPSELYWFMHTAADIELVEDGQAAVLSMADKKLYVKLIEAPEGAAFSIMPSRPLPSSPDPEGQALNHGVRKLTVHLEDVREGALSVWMVPMHEQDALPATSPTYTPLAGWSIPDGELPLQQALPELQAIQMDGIALADFDPEQTYYAVSLPFETEDVPQITATAAYDVTIEPASGVPGKTRIIVTDTVYTQLEQRYTIDFKQGPIIGNLPEVNRWPVTAVTASDVPQADQGHTPDRTLDGDLGTRWSAFGAQWIQYDLGQSRAVGAVSIAYLSGSARQYYFELQASEDGVNWTSLLTTTSSGETEQPELFPVPEVEARYIRILSNGNSANNWNSITEVAIFRPSPVHLAVTGPDTLTINETTQLQAKRLYADGSRVATTETTFASDQPGVVEVSASGDVHGLAAGEATITVTDLVYGLSTAIPITVTAP</sequence>
<organism evidence="3 4">
    <name type="scientific">Paenibacillus sabuli</name>
    <dbReference type="NCBI Taxonomy" id="2772509"/>
    <lineage>
        <taxon>Bacteria</taxon>
        <taxon>Bacillati</taxon>
        <taxon>Bacillota</taxon>
        <taxon>Bacilli</taxon>
        <taxon>Bacillales</taxon>
        <taxon>Paenibacillaceae</taxon>
        <taxon>Paenibacillus</taxon>
    </lineage>
</organism>
<dbReference type="Pfam" id="PF16332">
    <property type="entry name" value="DUF4962"/>
    <property type="match status" value="1"/>
</dbReference>